<evidence type="ECO:0000313" key="7">
    <source>
        <dbReference type="EMBL" id="CAA2629128.1"/>
    </source>
</evidence>
<evidence type="ECO:0000256" key="5">
    <source>
        <dbReference type="RuleBase" id="RU369093"/>
    </source>
</evidence>
<keyword evidence="8" id="KW-1185">Reference proteome</keyword>
<evidence type="ECO:0000256" key="3">
    <source>
        <dbReference type="ARBA" id="ARBA00022679"/>
    </source>
</evidence>
<feature type="domain" description="U-box" evidence="6">
    <location>
        <begin position="14"/>
        <end position="88"/>
    </location>
</feature>
<organism evidence="7">
    <name type="scientific">Spirodela intermedia</name>
    <name type="common">Intermediate duckweed</name>
    <dbReference type="NCBI Taxonomy" id="51605"/>
    <lineage>
        <taxon>Eukaryota</taxon>
        <taxon>Viridiplantae</taxon>
        <taxon>Streptophyta</taxon>
        <taxon>Embryophyta</taxon>
        <taxon>Tracheophyta</taxon>
        <taxon>Spermatophyta</taxon>
        <taxon>Magnoliopsida</taxon>
        <taxon>Liliopsida</taxon>
        <taxon>Araceae</taxon>
        <taxon>Lemnoideae</taxon>
        <taxon>Spirodela</taxon>
    </lineage>
</organism>
<comment type="function">
    <text evidence="5">Functions as an E3 ubiquitin ligase.</text>
</comment>
<dbReference type="Gene3D" id="1.25.10.10">
    <property type="entry name" value="Leucine-rich Repeat Variant"/>
    <property type="match status" value="1"/>
</dbReference>
<dbReference type="SUPFAM" id="SSF48371">
    <property type="entry name" value="ARM repeat"/>
    <property type="match status" value="1"/>
</dbReference>
<dbReference type="PANTHER" id="PTHR22849:SF112">
    <property type="entry name" value="U-BOX DOMAIN-CONTAINING PROTEIN 26"/>
    <property type="match status" value="1"/>
</dbReference>
<sequence length="385" mass="40579">MPERVAPLDMAAVQVPWHFRCPISLELMRDPVTVATGQTYDRMSIESWIAAGNSTCPRIPTPKQPAEPAAVRCLLSQAESPSSAEPARVAALRRLRSLAGDSDGNRAVISTPENRASLLSLSFRGAPPSSCPAGGSAVAVEALSVVAMLPLSEQDSASVAGSAERLSWLSALLSFHPSAETRADAAAVVEARRGMMEGLVRMLGRDRRSTKRAIKAAIRALFSLCLVKQNRERAAPLGAAKYLVDRVASGELDRGDMERALATVELLCRVDRAREALAAHGGVVAALVKVLAVKVSDRAAEHAAGTLAALCGASEALQREAVAGGVLTRLLLMVQSDCSERAKRKAQLLLKLLRAAWPAGDSLAISDDFQVHPSAGAVPTASFLC</sequence>
<dbReference type="PROSITE" id="PS51698">
    <property type="entry name" value="U_BOX"/>
    <property type="match status" value="1"/>
</dbReference>
<evidence type="ECO:0000256" key="2">
    <source>
        <dbReference type="ARBA" id="ARBA00004906"/>
    </source>
</evidence>
<dbReference type="Pfam" id="PF25598">
    <property type="entry name" value="ARM_PUB"/>
    <property type="match status" value="1"/>
</dbReference>
<dbReference type="InterPro" id="IPR058678">
    <property type="entry name" value="ARM_PUB"/>
</dbReference>
<dbReference type="EC" id="2.3.2.27" evidence="5"/>
<dbReference type="Pfam" id="PF04564">
    <property type="entry name" value="U-box"/>
    <property type="match status" value="1"/>
</dbReference>
<dbReference type="CDD" id="cd16664">
    <property type="entry name" value="RING-Ubox_PUB"/>
    <property type="match status" value="1"/>
</dbReference>
<dbReference type="UniPathway" id="UPA00143"/>
<dbReference type="EMBL" id="LR743598">
    <property type="protein sequence ID" value="CAA2629128.1"/>
    <property type="molecule type" value="Genomic_DNA"/>
</dbReference>
<dbReference type="InterPro" id="IPR016024">
    <property type="entry name" value="ARM-type_fold"/>
</dbReference>
<evidence type="ECO:0000259" key="6">
    <source>
        <dbReference type="PROSITE" id="PS51698"/>
    </source>
</evidence>
<comment type="catalytic activity">
    <reaction evidence="1 5">
        <text>S-ubiquitinyl-[E2 ubiquitin-conjugating enzyme]-L-cysteine + [acceptor protein]-L-lysine = [E2 ubiquitin-conjugating enzyme]-L-cysteine + N(6)-ubiquitinyl-[acceptor protein]-L-lysine.</text>
        <dbReference type="EC" id="2.3.2.27"/>
    </reaction>
</comment>
<dbReference type="SMART" id="SM00504">
    <property type="entry name" value="Ubox"/>
    <property type="match status" value="1"/>
</dbReference>
<evidence type="ECO:0000256" key="1">
    <source>
        <dbReference type="ARBA" id="ARBA00000900"/>
    </source>
</evidence>
<protein>
    <recommendedName>
        <fullName evidence="5 6">U-box domain-containing protein</fullName>
        <ecNumber evidence="5">2.3.2.27</ecNumber>
    </recommendedName>
    <alternativeName>
        <fullName evidence="5">RING-type E3 ubiquitin transferase PUB</fullName>
    </alternativeName>
</protein>
<dbReference type="EMBL" id="CACRZD030000011">
    <property type="protein sequence ID" value="CAA6668373.1"/>
    <property type="molecule type" value="Genomic_DNA"/>
</dbReference>
<proteinExistence type="predicted"/>
<reference evidence="7 8" key="1">
    <citation type="submission" date="2019-12" db="EMBL/GenBank/DDBJ databases">
        <authorList>
            <person name="Scholz U."/>
            <person name="Mascher M."/>
            <person name="Fiebig A."/>
        </authorList>
    </citation>
    <scope>NUCLEOTIDE SEQUENCE</scope>
</reference>
<evidence type="ECO:0000256" key="4">
    <source>
        <dbReference type="ARBA" id="ARBA00022786"/>
    </source>
</evidence>
<evidence type="ECO:0000313" key="8">
    <source>
        <dbReference type="Proteomes" id="UP001189122"/>
    </source>
</evidence>
<accession>A0A7I8JFS8</accession>
<gene>
    <name evidence="7" type="ORF">SI7747_11014767</name>
</gene>
<keyword evidence="3 5" id="KW-0808">Transferase</keyword>
<dbReference type="PANTHER" id="PTHR22849">
    <property type="entry name" value="WDSAM1 PROTEIN"/>
    <property type="match status" value="1"/>
</dbReference>
<dbReference type="InterPro" id="IPR003613">
    <property type="entry name" value="Ubox_domain"/>
</dbReference>
<name>A0A7I8JFS8_SPIIN</name>
<dbReference type="InterPro" id="IPR045185">
    <property type="entry name" value="PUB22/23/24-like"/>
</dbReference>
<dbReference type="Proteomes" id="UP001189122">
    <property type="component" value="Unassembled WGS sequence"/>
</dbReference>
<dbReference type="InterPro" id="IPR011989">
    <property type="entry name" value="ARM-like"/>
</dbReference>
<comment type="pathway">
    <text evidence="2 5">Protein modification; protein ubiquitination.</text>
</comment>
<dbReference type="SUPFAM" id="SSF57850">
    <property type="entry name" value="RING/U-box"/>
    <property type="match status" value="1"/>
</dbReference>
<dbReference type="InterPro" id="IPR045210">
    <property type="entry name" value="RING-Ubox_PUB"/>
</dbReference>
<dbReference type="InterPro" id="IPR013083">
    <property type="entry name" value="Znf_RING/FYVE/PHD"/>
</dbReference>
<dbReference type="GO" id="GO:0061630">
    <property type="term" value="F:ubiquitin protein ligase activity"/>
    <property type="evidence" value="ECO:0007669"/>
    <property type="project" value="UniProtKB-UniRule"/>
</dbReference>
<dbReference type="GO" id="GO:0016567">
    <property type="term" value="P:protein ubiquitination"/>
    <property type="evidence" value="ECO:0007669"/>
    <property type="project" value="UniProtKB-UniRule"/>
</dbReference>
<dbReference type="Gene3D" id="3.30.40.10">
    <property type="entry name" value="Zinc/RING finger domain, C3HC4 (zinc finger)"/>
    <property type="match status" value="1"/>
</dbReference>
<keyword evidence="4 5" id="KW-0833">Ubl conjugation pathway</keyword>
<dbReference type="AlphaFoldDB" id="A0A7I8JFS8"/>